<proteinExistence type="predicted"/>
<dbReference type="InterPro" id="IPR028022">
    <property type="entry name" value="DUF4600"/>
</dbReference>
<feature type="compositionally biased region" description="Basic and acidic residues" evidence="1">
    <location>
        <begin position="239"/>
        <end position="250"/>
    </location>
</feature>
<comment type="caution">
    <text evidence="2">The sequence shown here is derived from an EMBL/GenBank/DDBJ whole genome shotgun (WGS) entry which is preliminary data.</text>
</comment>
<reference evidence="2 3" key="1">
    <citation type="submission" date="2024-08" db="EMBL/GenBank/DDBJ databases">
        <authorList>
            <person name="Cucini C."/>
            <person name="Frati F."/>
        </authorList>
    </citation>
    <scope>NUCLEOTIDE SEQUENCE [LARGE SCALE GENOMIC DNA]</scope>
</reference>
<feature type="region of interest" description="Disordered" evidence="1">
    <location>
        <begin position="188"/>
        <end position="309"/>
    </location>
</feature>
<dbReference type="PANTHER" id="PTHR28671:SF3">
    <property type="entry name" value="COILED-COIL DOMAIN-CONTAINING PROTEIN 169"/>
    <property type="match status" value="1"/>
</dbReference>
<dbReference type="EMBL" id="CAXLJM020000068">
    <property type="protein sequence ID" value="CAL8122328.1"/>
    <property type="molecule type" value="Genomic_DNA"/>
</dbReference>
<keyword evidence="3" id="KW-1185">Reference proteome</keyword>
<feature type="compositionally biased region" description="Gly residues" evidence="1">
    <location>
        <begin position="285"/>
        <end position="297"/>
    </location>
</feature>
<dbReference type="Proteomes" id="UP001642540">
    <property type="component" value="Unassembled WGS sequence"/>
</dbReference>
<dbReference type="Pfam" id="PF15372">
    <property type="entry name" value="DUF4600"/>
    <property type="match status" value="1"/>
</dbReference>
<sequence length="309" mass="35293">MDYYDEYGPAMMLPHTRYDDLEHLKAELEQEKRYREGMEWSNSEMERSIGELETYLRDLDDTSREADDNEWKVRFESQTALNKQLTEQKDWLETELAEARRKLTTGSYPEAMNFNLDALNEAELLRLVKHLERMRNDYYSTLRDTEWKLDKESKEFHHFDEMRRVYKADLKHANQTIERMRLSTVLDSSGLPLYPSGYFRDSRKESKSSKSPSRKGRSKSPNKKDGSHSPTRSPTRSKSRNEKRSKKKEEPAEEPPPSKSETDHDAGTEGSGPDPDAEEKQPEASGGGGGGGGGGGEASASKEEAPQGD</sequence>
<accession>A0ABP1RB58</accession>
<feature type="compositionally biased region" description="Basic residues" evidence="1">
    <location>
        <begin position="212"/>
        <end position="221"/>
    </location>
</feature>
<dbReference type="PANTHER" id="PTHR28671">
    <property type="entry name" value="COILED-COIL DOMAIN-CONTAINING PROTEIN 169"/>
    <property type="match status" value="1"/>
</dbReference>
<evidence type="ECO:0000313" key="2">
    <source>
        <dbReference type="EMBL" id="CAL8122328.1"/>
    </source>
</evidence>
<organism evidence="2 3">
    <name type="scientific">Orchesella dallaii</name>
    <dbReference type="NCBI Taxonomy" id="48710"/>
    <lineage>
        <taxon>Eukaryota</taxon>
        <taxon>Metazoa</taxon>
        <taxon>Ecdysozoa</taxon>
        <taxon>Arthropoda</taxon>
        <taxon>Hexapoda</taxon>
        <taxon>Collembola</taxon>
        <taxon>Entomobryomorpha</taxon>
        <taxon>Entomobryoidea</taxon>
        <taxon>Orchesellidae</taxon>
        <taxon>Orchesellinae</taxon>
        <taxon>Orchesella</taxon>
    </lineage>
</organism>
<protein>
    <submittedName>
        <fullName evidence="2">Uncharacterized protein</fullName>
    </submittedName>
</protein>
<gene>
    <name evidence="2" type="ORF">ODALV1_LOCUS19750</name>
</gene>
<evidence type="ECO:0000256" key="1">
    <source>
        <dbReference type="SAM" id="MobiDB-lite"/>
    </source>
</evidence>
<evidence type="ECO:0000313" key="3">
    <source>
        <dbReference type="Proteomes" id="UP001642540"/>
    </source>
</evidence>
<feature type="compositionally biased region" description="Basic and acidic residues" evidence="1">
    <location>
        <begin position="300"/>
        <end position="309"/>
    </location>
</feature>
<name>A0ABP1RB58_9HEXA</name>